<dbReference type="PANTHER" id="PTHR46438">
    <property type="entry name" value="ALPHA/BETA-HYDROLASES SUPERFAMILY PROTEIN"/>
    <property type="match status" value="1"/>
</dbReference>
<evidence type="ECO:0000313" key="3">
    <source>
        <dbReference type="EMBL" id="GIE53791.1"/>
    </source>
</evidence>
<dbReference type="SUPFAM" id="SSF53474">
    <property type="entry name" value="alpha/beta-Hydrolases"/>
    <property type="match status" value="1"/>
</dbReference>
<dbReference type="Gene3D" id="3.40.50.1820">
    <property type="entry name" value="alpha/beta hydrolase"/>
    <property type="match status" value="1"/>
</dbReference>
<keyword evidence="3" id="KW-0378">Hydrolase</keyword>
<sequence>MLAHERRGSGPPLVLIHGIGSRRQVWEPVLGELARHREVIALDLPGFGESPLWPPVDQPAPGHPSAPGDLPPAGAPPGSVGHLADLVAAFLDELGLARPELAGSSLGGGIALELGRRGRAAAVTAFAPVGFWGPVSRRWCQTVVGGARGLSTALAPALPRLFATRAGRVALCGIFYGRPGRLSPEDCLGSARALSRAPGFAAARRAFGVWRLPVGADPGALGGIPVTIAWGTRDLVLPHRRQAARARAELPAARHVVLPGCGHLPFADDPARCAELLTVRQ</sequence>
<protein>
    <submittedName>
        <fullName evidence="3">Hydrolase</fullName>
    </submittedName>
</protein>
<evidence type="ECO:0000313" key="4">
    <source>
        <dbReference type="Proteomes" id="UP000647172"/>
    </source>
</evidence>
<dbReference type="InterPro" id="IPR000073">
    <property type="entry name" value="AB_hydrolase_1"/>
</dbReference>
<dbReference type="InterPro" id="IPR029058">
    <property type="entry name" value="AB_hydrolase_fold"/>
</dbReference>
<accession>A0A919JR60</accession>
<dbReference type="GO" id="GO:0016787">
    <property type="term" value="F:hydrolase activity"/>
    <property type="evidence" value="ECO:0007669"/>
    <property type="project" value="UniProtKB-KW"/>
</dbReference>
<keyword evidence="4" id="KW-1185">Reference proteome</keyword>
<dbReference type="Proteomes" id="UP000647172">
    <property type="component" value="Unassembled WGS sequence"/>
</dbReference>
<evidence type="ECO:0000256" key="1">
    <source>
        <dbReference type="SAM" id="MobiDB-lite"/>
    </source>
</evidence>
<dbReference type="Pfam" id="PF12697">
    <property type="entry name" value="Abhydrolase_6"/>
    <property type="match status" value="1"/>
</dbReference>
<dbReference type="EMBL" id="BOMQ01000089">
    <property type="protein sequence ID" value="GIE53791.1"/>
    <property type="molecule type" value="Genomic_DNA"/>
</dbReference>
<organism evidence="3 4">
    <name type="scientific">Actinoplanes nipponensis</name>
    <dbReference type="NCBI Taxonomy" id="135950"/>
    <lineage>
        <taxon>Bacteria</taxon>
        <taxon>Bacillati</taxon>
        <taxon>Actinomycetota</taxon>
        <taxon>Actinomycetes</taxon>
        <taxon>Micromonosporales</taxon>
        <taxon>Micromonosporaceae</taxon>
        <taxon>Actinoplanes</taxon>
    </lineage>
</organism>
<feature type="compositionally biased region" description="Pro residues" evidence="1">
    <location>
        <begin position="52"/>
        <end position="75"/>
    </location>
</feature>
<feature type="domain" description="AB hydrolase-1" evidence="2">
    <location>
        <begin position="13"/>
        <end position="275"/>
    </location>
</feature>
<name>A0A919JR60_9ACTN</name>
<comment type="caution">
    <text evidence="3">The sequence shown here is derived from an EMBL/GenBank/DDBJ whole genome shotgun (WGS) entry which is preliminary data.</text>
</comment>
<gene>
    <name evidence="3" type="ORF">Ani05nite_73250</name>
</gene>
<dbReference type="PANTHER" id="PTHR46438:SF11">
    <property type="entry name" value="LIPASE-RELATED"/>
    <property type="match status" value="1"/>
</dbReference>
<evidence type="ECO:0000259" key="2">
    <source>
        <dbReference type="Pfam" id="PF12697"/>
    </source>
</evidence>
<dbReference type="AlphaFoldDB" id="A0A919JR60"/>
<reference evidence="3" key="1">
    <citation type="submission" date="2021-01" db="EMBL/GenBank/DDBJ databases">
        <title>Whole genome shotgun sequence of Actinoplanes nipponensis NBRC 14063.</title>
        <authorList>
            <person name="Komaki H."/>
            <person name="Tamura T."/>
        </authorList>
    </citation>
    <scope>NUCLEOTIDE SEQUENCE</scope>
    <source>
        <strain evidence="3">NBRC 14063</strain>
    </source>
</reference>
<dbReference type="RefSeq" id="WP_239131007.1">
    <property type="nucleotide sequence ID" value="NZ_BOMQ01000089.1"/>
</dbReference>
<proteinExistence type="predicted"/>
<feature type="region of interest" description="Disordered" evidence="1">
    <location>
        <begin position="51"/>
        <end position="77"/>
    </location>
</feature>